<dbReference type="Pfam" id="PF13385">
    <property type="entry name" value="Laminin_G_3"/>
    <property type="match status" value="1"/>
</dbReference>
<organism evidence="7">
    <name type="scientific">Paraconexibacter sp. AEG42_29</name>
    <dbReference type="NCBI Taxonomy" id="2997339"/>
    <lineage>
        <taxon>Bacteria</taxon>
        <taxon>Bacillati</taxon>
        <taxon>Actinomycetota</taxon>
        <taxon>Thermoleophilia</taxon>
        <taxon>Solirubrobacterales</taxon>
        <taxon>Paraconexibacteraceae</taxon>
        <taxon>Paraconexibacter</taxon>
    </lineage>
</organism>
<comment type="subcellular location">
    <subcellularLocation>
        <location evidence="1">Secreted</location>
    </subcellularLocation>
</comment>
<dbReference type="InterPro" id="IPR011049">
    <property type="entry name" value="Serralysin-like_metalloprot_C"/>
</dbReference>
<dbReference type="SUPFAM" id="SSF51120">
    <property type="entry name" value="beta-Roll"/>
    <property type="match status" value="2"/>
</dbReference>
<evidence type="ECO:0000256" key="5">
    <source>
        <dbReference type="SAM" id="SignalP"/>
    </source>
</evidence>
<dbReference type="RefSeq" id="WP_354699304.1">
    <property type="nucleotide sequence ID" value="NZ_CP114014.1"/>
</dbReference>
<dbReference type="GO" id="GO:0005509">
    <property type="term" value="F:calcium ion binding"/>
    <property type="evidence" value="ECO:0007669"/>
    <property type="project" value="InterPro"/>
</dbReference>
<dbReference type="KEGG" id="parq:DSM112329_05016"/>
<dbReference type="Pfam" id="PF00353">
    <property type="entry name" value="HemolysinCabind"/>
    <property type="match status" value="7"/>
</dbReference>
<keyword evidence="2" id="KW-0964">Secreted</keyword>
<protein>
    <recommendedName>
        <fullName evidence="6">LamG-like jellyroll fold domain-containing protein</fullName>
    </recommendedName>
</protein>
<dbReference type="EMBL" id="CP114014">
    <property type="protein sequence ID" value="XAY08120.1"/>
    <property type="molecule type" value="Genomic_DNA"/>
</dbReference>
<keyword evidence="4" id="KW-1015">Disulfide bond</keyword>
<sequence length="1002" mass="101902">MQFRLRVLRLVLAAGVSTALALPPGAAAATAAGAWPRAHDGDTRADVLRGTARADYLRGHEGPDRLSGAGGADLLTGDTGADRVAGGAGDDTITGAAGGDTLSGGDGADVVLGGFGADRIEGGAGDDTLDGANDTDVISGGPGDDVVHGGSGPDLVSGDDGNDTLYADSGGDVLAGGAGDDTLHVDASSAAKVSCGTGADVLYLVQPSGLAEELAPRRSLQPADCERILVTDAVHDPNQGAKYLAPDGGGVRAGTPKDDLLLGGPGPDTLRGGAGNDVLWGLRQAGVTSPAPDILDAGPGDDTIYGGQGPQSIDAGSGDDFVNGGLGKNTIRAGAGNDTVRLRGDGAARVDSGPGNDTVHVNGPAAARVTCGPGVDTVHVGSNDRVAKDCERVRRNGGRRAVARSQDPGGAQSYADLVRQTPGLANYWRMGPNPPSRVENGRVVFSPTVRDEVTRADDRAFGIWDEPGATDDGDTAMTAPGYGAYVSSEDVPALGNEASTIELWLRTRTTPGRHKDEDSWVVTSNIGYLPDRSAYQRQYLSLDTSGELAAGFQDSGDVRVQAPRPLAPDRWHHVAVTRSPQSLRLFVDGELAGEEAVAPLRDGVRSSYFSLQGFRNDVAALDEVAVYGRALSADEVRSHARFGDGGATPVTRAGPAVPAVIGGRFVTTLSTGSAGSRFRCLLDGTTDVPCAPALTIALPAGPHTLQVRATDRFGRQEAAPRTWSFTVDLAAPDTLAAAVIGLSGDVGSILAVGSDDASAGFECATGAASGGPPPSAWAPCANGDALPAGTTLVRAVDRAGNADPTPSRVDRSIGLDAWAAPPALGAARVAVAVGDADGRDPATTFACALDGGPAVPCRAATWRPLLRPGAHTVRVRQTEGGAEGIASPPARLTVGRPATTTVAAVQFPPLLESSSRLRVRVPRVRLVLDTPAQLLLTVRRAGGGTVASFRASGTAGPNAVKIPAAALRRLRLGRYVLVVAAHGSAGPVQAQQLSFAVIPRHR</sequence>
<reference evidence="7" key="1">
    <citation type="submission" date="2022-12" db="EMBL/GenBank/DDBJ databases">
        <title>Paraconexibacter alkalitolerans sp. nov. and Baekduia alba sp. nov., isolated from soil and emended description of the genera Paraconexibacter (Chun et al., 2020) and Baekduia (An et al., 2020).</title>
        <authorList>
            <person name="Vieira S."/>
            <person name="Huber K.J."/>
            <person name="Geppert A."/>
            <person name="Wolf J."/>
            <person name="Neumann-Schaal M."/>
            <person name="Muesken M."/>
            <person name="Overmann J."/>
        </authorList>
    </citation>
    <scope>NUCLEOTIDE SEQUENCE</scope>
    <source>
        <strain evidence="7">AEG42_29</strain>
    </source>
</reference>
<feature type="chain" id="PRO_5043638582" description="LamG-like jellyroll fold domain-containing protein" evidence="5">
    <location>
        <begin position="29"/>
        <end position="1002"/>
    </location>
</feature>
<dbReference type="PROSITE" id="PS00330">
    <property type="entry name" value="HEMOLYSIN_CALCIUM"/>
    <property type="match status" value="3"/>
</dbReference>
<dbReference type="InterPro" id="IPR018511">
    <property type="entry name" value="Hemolysin-typ_Ca-bd_CS"/>
</dbReference>
<evidence type="ECO:0000313" key="7">
    <source>
        <dbReference type="EMBL" id="XAY08120.1"/>
    </source>
</evidence>
<dbReference type="PRINTS" id="PR00313">
    <property type="entry name" value="CABNDNGRPT"/>
</dbReference>
<dbReference type="GO" id="GO:0005576">
    <property type="term" value="C:extracellular region"/>
    <property type="evidence" value="ECO:0007669"/>
    <property type="project" value="UniProtKB-SubCell"/>
</dbReference>
<dbReference type="Gene3D" id="2.160.20.160">
    <property type="match status" value="1"/>
</dbReference>
<dbReference type="Gene3D" id="2.60.120.200">
    <property type="match status" value="1"/>
</dbReference>
<dbReference type="InterPro" id="IPR001343">
    <property type="entry name" value="Hemolysn_Ca-bd"/>
</dbReference>
<dbReference type="PANTHER" id="PTHR38340:SF1">
    <property type="entry name" value="S-LAYER PROTEIN"/>
    <property type="match status" value="1"/>
</dbReference>
<dbReference type="PANTHER" id="PTHR38340">
    <property type="entry name" value="S-LAYER PROTEIN"/>
    <property type="match status" value="1"/>
</dbReference>
<dbReference type="InterPro" id="IPR050557">
    <property type="entry name" value="RTX_toxin/Mannuronan_C5-epim"/>
</dbReference>
<keyword evidence="3 5" id="KW-0732">Signal</keyword>
<dbReference type="SMART" id="SM00560">
    <property type="entry name" value="LamGL"/>
    <property type="match status" value="1"/>
</dbReference>
<dbReference type="InterPro" id="IPR006558">
    <property type="entry name" value="LamG-like"/>
</dbReference>
<dbReference type="Gene3D" id="2.150.10.10">
    <property type="entry name" value="Serralysin-like metalloprotease, C-terminal"/>
    <property type="match status" value="3"/>
</dbReference>
<name>A0AAU7B2N4_9ACTN</name>
<feature type="signal peptide" evidence="5">
    <location>
        <begin position="1"/>
        <end position="28"/>
    </location>
</feature>
<evidence type="ECO:0000259" key="6">
    <source>
        <dbReference type="SMART" id="SM00560"/>
    </source>
</evidence>
<evidence type="ECO:0000256" key="4">
    <source>
        <dbReference type="ARBA" id="ARBA00023157"/>
    </source>
</evidence>
<proteinExistence type="predicted"/>
<accession>A0AAU7B2N4</accession>
<dbReference type="SUPFAM" id="SSF49899">
    <property type="entry name" value="Concanavalin A-like lectins/glucanases"/>
    <property type="match status" value="1"/>
</dbReference>
<evidence type="ECO:0000256" key="1">
    <source>
        <dbReference type="ARBA" id="ARBA00004613"/>
    </source>
</evidence>
<dbReference type="AlphaFoldDB" id="A0AAU7B2N4"/>
<evidence type="ECO:0000256" key="3">
    <source>
        <dbReference type="ARBA" id="ARBA00022729"/>
    </source>
</evidence>
<evidence type="ECO:0000256" key="2">
    <source>
        <dbReference type="ARBA" id="ARBA00022525"/>
    </source>
</evidence>
<feature type="domain" description="LamG-like jellyroll fold" evidence="6">
    <location>
        <begin position="497"/>
        <end position="634"/>
    </location>
</feature>
<gene>
    <name evidence="7" type="ORF">DSM112329_05016</name>
</gene>
<dbReference type="InterPro" id="IPR013320">
    <property type="entry name" value="ConA-like_dom_sf"/>
</dbReference>